<feature type="signal peptide" evidence="7">
    <location>
        <begin position="1"/>
        <end position="27"/>
    </location>
</feature>
<evidence type="ECO:0000313" key="9">
    <source>
        <dbReference type="EMBL" id="KAK9040299.1"/>
    </source>
</evidence>
<keyword evidence="10" id="KW-1185">Reference proteome</keyword>
<dbReference type="Proteomes" id="UP001396334">
    <property type="component" value="Unassembled WGS sequence"/>
</dbReference>
<dbReference type="CDD" id="cd05476">
    <property type="entry name" value="pepsin_A_like_plant"/>
    <property type="match status" value="1"/>
</dbReference>
<dbReference type="PRINTS" id="PR00792">
    <property type="entry name" value="PEPSIN"/>
</dbReference>
<evidence type="ECO:0000256" key="4">
    <source>
        <dbReference type="ARBA" id="ARBA00022801"/>
    </source>
</evidence>
<dbReference type="Pfam" id="PF14541">
    <property type="entry name" value="TAXi_C"/>
    <property type="match status" value="1"/>
</dbReference>
<keyword evidence="2 6" id="KW-0645">Protease</keyword>
<keyword evidence="5" id="KW-0325">Glycoprotein</keyword>
<reference evidence="9 10" key="1">
    <citation type="journal article" date="2024" name="G3 (Bethesda)">
        <title>Genome assembly of Hibiscus sabdariffa L. provides insights into metabolisms of medicinal natural products.</title>
        <authorList>
            <person name="Kim T."/>
        </authorList>
    </citation>
    <scope>NUCLEOTIDE SEQUENCE [LARGE SCALE GENOMIC DNA]</scope>
    <source>
        <strain evidence="9">TK-2024</strain>
        <tissue evidence="9">Old leaves</tissue>
    </source>
</reference>
<evidence type="ECO:0000256" key="3">
    <source>
        <dbReference type="ARBA" id="ARBA00022750"/>
    </source>
</evidence>
<accession>A0ABR2TSP6</accession>
<evidence type="ECO:0000256" key="2">
    <source>
        <dbReference type="ARBA" id="ARBA00022670"/>
    </source>
</evidence>
<sequence length="444" mass="48220">MASPYSACCVLFLALAIVALHVSPAVSTSRRVFVDWHEPEQGFRVMLKHVDSGKNLTKWEQIQRGIARGQHRLQMLNAMVLAAVAGSGGVKAPVVAGDGEFLMYLSIGTPPKSYSAIMDTGSDLIWIQCKPCSQCYQQSTPIFDPKKSSTYAKLSCNNHLCKAIPQGTCGDDGCEYRYSYGDYSLTQGVMATETLTFGKVLVPKIGFGCGEDNEGEGFTQGAGLVGLGRGALSLVSQLKEPKFSYCLTLFDGTQKSTLLMGSLARLNRTFGAVKTTPLIRNPLQPSFYYLSLNGISVGKTRLPIKKSSFALRDDGTGGLIIDSGTTITYLEENAFRAVRKGFIKQMNLPLDTSGVTGLDLCFTLPSDTTKVKVPKLVFHFEGADLDLPAENYMTSDSESGLICLTMGSSNGISIFGNIQQQNMMVFHDLQQQTVSFVQTQCRKL</sequence>
<proteinExistence type="inferred from homology"/>
<dbReference type="PANTHER" id="PTHR47967">
    <property type="entry name" value="OS07G0603500 PROTEIN-RELATED"/>
    <property type="match status" value="1"/>
</dbReference>
<dbReference type="InterPro" id="IPR001969">
    <property type="entry name" value="Aspartic_peptidase_AS"/>
</dbReference>
<dbReference type="PROSITE" id="PS00141">
    <property type="entry name" value="ASP_PROTEASE"/>
    <property type="match status" value="1"/>
</dbReference>
<feature type="domain" description="Peptidase A1" evidence="8">
    <location>
        <begin position="101"/>
        <end position="437"/>
    </location>
</feature>
<keyword evidence="7" id="KW-0732">Signal</keyword>
<dbReference type="InterPro" id="IPR034161">
    <property type="entry name" value="Pepsin-like_plant"/>
</dbReference>
<protein>
    <recommendedName>
        <fullName evidence="8">Peptidase A1 domain-containing protein</fullName>
    </recommendedName>
</protein>
<dbReference type="InterPro" id="IPR051708">
    <property type="entry name" value="Plant_Aspart_Prot_A1"/>
</dbReference>
<dbReference type="InterPro" id="IPR032799">
    <property type="entry name" value="TAXi_C"/>
</dbReference>
<dbReference type="Pfam" id="PF14543">
    <property type="entry name" value="TAXi_N"/>
    <property type="match status" value="1"/>
</dbReference>
<dbReference type="InterPro" id="IPR032861">
    <property type="entry name" value="TAXi_N"/>
</dbReference>
<keyword evidence="4 6" id="KW-0378">Hydrolase</keyword>
<evidence type="ECO:0000259" key="8">
    <source>
        <dbReference type="PROSITE" id="PS51767"/>
    </source>
</evidence>
<organism evidence="9 10">
    <name type="scientific">Hibiscus sabdariffa</name>
    <name type="common">roselle</name>
    <dbReference type="NCBI Taxonomy" id="183260"/>
    <lineage>
        <taxon>Eukaryota</taxon>
        <taxon>Viridiplantae</taxon>
        <taxon>Streptophyta</taxon>
        <taxon>Embryophyta</taxon>
        <taxon>Tracheophyta</taxon>
        <taxon>Spermatophyta</taxon>
        <taxon>Magnoliopsida</taxon>
        <taxon>eudicotyledons</taxon>
        <taxon>Gunneridae</taxon>
        <taxon>Pentapetalae</taxon>
        <taxon>rosids</taxon>
        <taxon>malvids</taxon>
        <taxon>Malvales</taxon>
        <taxon>Malvaceae</taxon>
        <taxon>Malvoideae</taxon>
        <taxon>Hibiscus</taxon>
    </lineage>
</organism>
<evidence type="ECO:0000256" key="1">
    <source>
        <dbReference type="ARBA" id="ARBA00007447"/>
    </source>
</evidence>
<evidence type="ECO:0000256" key="7">
    <source>
        <dbReference type="SAM" id="SignalP"/>
    </source>
</evidence>
<comment type="similarity">
    <text evidence="1 6">Belongs to the peptidase A1 family.</text>
</comment>
<name>A0ABR2TSP6_9ROSI</name>
<evidence type="ECO:0000313" key="10">
    <source>
        <dbReference type="Proteomes" id="UP001396334"/>
    </source>
</evidence>
<dbReference type="InterPro" id="IPR001461">
    <property type="entry name" value="Aspartic_peptidase_A1"/>
</dbReference>
<evidence type="ECO:0000256" key="5">
    <source>
        <dbReference type="ARBA" id="ARBA00023180"/>
    </source>
</evidence>
<dbReference type="EMBL" id="JBBPBN010000004">
    <property type="protein sequence ID" value="KAK9040299.1"/>
    <property type="molecule type" value="Genomic_DNA"/>
</dbReference>
<dbReference type="Gene3D" id="2.40.70.10">
    <property type="entry name" value="Acid Proteases"/>
    <property type="match status" value="2"/>
</dbReference>
<gene>
    <name evidence="9" type="ORF">V6N11_015470</name>
</gene>
<keyword evidence="3 6" id="KW-0064">Aspartyl protease</keyword>
<comment type="caution">
    <text evidence="9">The sequence shown here is derived from an EMBL/GenBank/DDBJ whole genome shotgun (WGS) entry which is preliminary data.</text>
</comment>
<evidence type="ECO:0000256" key="6">
    <source>
        <dbReference type="RuleBase" id="RU000454"/>
    </source>
</evidence>
<dbReference type="InterPro" id="IPR033121">
    <property type="entry name" value="PEPTIDASE_A1"/>
</dbReference>
<dbReference type="SUPFAM" id="SSF50630">
    <property type="entry name" value="Acid proteases"/>
    <property type="match status" value="1"/>
</dbReference>
<dbReference type="PANTHER" id="PTHR47967:SF130">
    <property type="entry name" value="ASPARTIC PROTEINASE NEPENTHESIN-1-LIKE"/>
    <property type="match status" value="1"/>
</dbReference>
<feature type="chain" id="PRO_5047128753" description="Peptidase A1 domain-containing protein" evidence="7">
    <location>
        <begin position="28"/>
        <end position="444"/>
    </location>
</feature>
<dbReference type="PROSITE" id="PS51767">
    <property type="entry name" value="PEPTIDASE_A1"/>
    <property type="match status" value="1"/>
</dbReference>
<dbReference type="InterPro" id="IPR021109">
    <property type="entry name" value="Peptidase_aspartic_dom_sf"/>
</dbReference>